<reference evidence="1" key="1">
    <citation type="submission" date="2020-01" db="EMBL/GenBank/DDBJ databases">
        <authorList>
            <person name="Meier V. D."/>
            <person name="Meier V D."/>
        </authorList>
    </citation>
    <scope>NUCLEOTIDE SEQUENCE</scope>
    <source>
        <strain evidence="1">HLG_WM_MAG_10</strain>
    </source>
</reference>
<gene>
    <name evidence="1" type="ORF">HELGO_WM35993</name>
</gene>
<evidence type="ECO:0008006" key="2">
    <source>
        <dbReference type="Google" id="ProtNLM"/>
    </source>
</evidence>
<sequence>MPSFVNHVEKARDNFEFLEQINSKIPNSIDWQVTVCYYTGLHLINAHLAGFGVQYRNHKEVQGILDPTNPTSIAKIDEEPYYQYIKLERLSRRARYMTHGGNPSPKPAIIRDQHLAQSMKALDIIIVYFKSIFEKKKHANGGTIYSFVFPTIELECSKLKNDLTYIKKKA</sequence>
<name>A0A6S6T2H7_9BACT</name>
<protein>
    <recommendedName>
        <fullName evidence="2">HEPN domain-containing protein</fullName>
    </recommendedName>
</protein>
<proteinExistence type="predicted"/>
<accession>A0A6S6T2H7</accession>
<evidence type="ECO:0000313" key="1">
    <source>
        <dbReference type="EMBL" id="CAA6809065.1"/>
    </source>
</evidence>
<dbReference type="EMBL" id="CACVAQ010000149">
    <property type="protein sequence ID" value="CAA6809065.1"/>
    <property type="molecule type" value="Genomic_DNA"/>
</dbReference>
<organism evidence="1">
    <name type="scientific">uncultured Aureispira sp</name>
    <dbReference type="NCBI Taxonomy" id="1331704"/>
    <lineage>
        <taxon>Bacteria</taxon>
        <taxon>Pseudomonadati</taxon>
        <taxon>Bacteroidota</taxon>
        <taxon>Saprospiria</taxon>
        <taxon>Saprospirales</taxon>
        <taxon>Saprospiraceae</taxon>
        <taxon>Aureispira</taxon>
        <taxon>environmental samples</taxon>
    </lineage>
</organism>
<dbReference type="AlphaFoldDB" id="A0A6S6T2H7"/>